<keyword evidence="11" id="KW-1185">Reference proteome</keyword>
<dbReference type="InterPro" id="IPR017441">
    <property type="entry name" value="Protein_kinase_ATP_BS"/>
</dbReference>
<accession>A0ABN2C3X2</accession>
<keyword evidence="4 7" id="KW-0547">Nucleotide-binding</keyword>
<keyword evidence="6 7" id="KW-0067">ATP-binding</keyword>
<organism evidence="10 11">
    <name type="scientific">Dactylosporangium maewongense</name>
    <dbReference type="NCBI Taxonomy" id="634393"/>
    <lineage>
        <taxon>Bacteria</taxon>
        <taxon>Bacillati</taxon>
        <taxon>Actinomycetota</taxon>
        <taxon>Actinomycetes</taxon>
        <taxon>Micromonosporales</taxon>
        <taxon>Micromonosporaceae</taxon>
        <taxon>Dactylosporangium</taxon>
    </lineage>
</organism>
<dbReference type="SMART" id="SM00220">
    <property type="entry name" value="S_TKc"/>
    <property type="match status" value="1"/>
</dbReference>
<dbReference type="CDD" id="cd14014">
    <property type="entry name" value="STKc_PknB_like"/>
    <property type="match status" value="1"/>
</dbReference>
<keyword evidence="3" id="KW-0808">Transferase</keyword>
<dbReference type="Proteomes" id="UP001501470">
    <property type="component" value="Unassembled WGS sequence"/>
</dbReference>
<keyword evidence="2" id="KW-0723">Serine/threonine-protein kinase</keyword>
<dbReference type="InterPro" id="IPR000719">
    <property type="entry name" value="Prot_kinase_dom"/>
</dbReference>
<dbReference type="InterPro" id="IPR011009">
    <property type="entry name" value="Kinase-like_dom_sf"/>
</dbReference>
<feature type="compositionally biased region" description="Low complexity" evidence="8">
    <location>
        <begin position="388"/>
        <end position="403"/>
    </location>
</feature>
<keyword evidence="5" id="KW-0418">Kinase</keyword>
<feature type="region of interest" description="Disordered" evidence="8">
    <location>
        <begin position="347"/>
        <end position="403"/>
    </location>
</feature>
<feature type="domain" description="Protein kinase" evidence="9">
    <location>
        <begin position="10"/>
        <end position="268"/>
    </location>
</feature>
<evidence type="ECO:0000259" key="9">
    <source>
        <dbReference type="PROSITE" id="PS50011"/>
    </source>
</evidence>
<evidence type="ECO:0000256" key="5">
    <source>
        <dbReference type="ARBA" id="ARBA00022777"/>
    </source>
</evidence>
<dbReference type="PANTHER" id="PTHR43289">
    <property type="entry name" value="MITOGEN-ACTIVATED PROTEIN KINASE KINASE KINASE 20-RELATED"/>
    <property type="match status" value="1"/>
</dbReference>
<evidence type="ECO:0000256" key="8">
    <source>
        <dbReference type="SAM" id="MobiDB-lite"/>
    </source>
</evidence>
<evidence type="ECO:0000256" key="6">
    <source>
        <dbReference type="ARBA" id="ARBA00022840"/>
    </source>
</evidence>
<evidence type="ECO:0000256" key="1">
    <source>
        <dbReference type="ARBA" id="ARBA00012513"/>
    </source>
</evidence>
<dbReference type="PROSITE" id="PS00107">
    <property type="entry name" value="PROTEIN_KINASE_ATP"/>
    <property type="match status" value="1"/>
</dbReference>
<evidence type="ECO:0000256" key="2">
    <source>
        <dbReference type="ARBA" id="ARBA00022527"/>
    </source>
</evidence>
<evidence type="ECO:0000256" key="7">
    <source>
        <dbReference type="PROSITE-ProRule" id="PRU10141"/>
    </source>
</evidence>
<dbReference type="PANTHER" id="PTHR43289:SF6">
    <property type="entry name" value="SERINE_THREONINE-PROTEIN KINASE NEKL-3"/>
    <property type="match status" value="1"/>
</dbReference>
<dbReference type="EC" id="2.7.11.1" evidence="1"/>
<evidence type="ECO:0000256" key="4">
    <source>
        <dbReference type="ARBA" id="ARBA00022741"/>
    </source>
</evidence>
<dbReference type="EMBL" id="BAAAQD010000021">
    <property type="protein sequence ID" value="GAA1550803.1"/>
    <property type="molecule type" value="Genomic_DNA"/>
</dbReference>
<dbReference type="RefSeq" id="WP_344509350.1">
    <property type="nucleotide sequence ID" value="NZ_BAAAQD010000021.1"/>
</dbReference>
<protein>
    <recommendedName>
        <fullName evidence="1">non-specific serine/threonine protein kinase</fullName>
        <ecNumber evidence="1">2.7.11.1</ecNumber>
    </recommendedName>
</protein>
<dbReference type="Gene3D" id="1.10.510.10">
    <property type="entry name" value="Transferase(Phosphotransferase) domain 1"/>
    <property type="match status" value="1"/>
</dbReference>
<evidence type="ECO:0000256" key="3">
    <source>
        <dbReference type="ARBA" id="ARBA00022679"/>
    </source>
</evidence>
<comment type="caution">
    <text evidence="10">The sequence shown here is derived from an EMBL/GenBank/DDBJ whole genome shotgun (WGS) entry which is preliminary data.</text>
</comment>
<proteinExistence type="predicted"/>
<dbReference type="PROSITE" id="PS50011">
    <property type="entry name" value="PROTEIN_KINASE_DOM"/>
    <property type="match status" value="1"/>
</dbReference>
<dbReference type="InterPro" id="IPR008271">
    <property type="entry name" value="Ser/Thr_kinase_AS"/>
</dbReference>
<evidence type="ECO:0000313" key="10">
    <source>
        <dbReference type="EMBL" id="GAA1550803.1"/>
    </source>
</evidence>
<feature type="region of interest" description="Disordered" evidence="8">
    <location>
        <begin position="294"/>
        <end position="322"/>
    </location>
</feature>
<name>A0ABN2C3X2_9ACTN</name>
<feature type="binding site" evidence="7">
    <location>
        <position position="39"/>
    </location>
    <ligand>
        <name>ATP</name>
        <dbReference type="ChEBI" id="CHEBI:30616"/>
    </ligand>
</feature>
<reference evidence="10 11" key="1">
    <citation type="journal article" date="2019" name="Int. J. Syst. Evol. Microbiol.">
        <title>The Global Catalogue of Microorganisms (GCM) 10K type strain sequencing project: providing services to taxonomists for standard genome sequencing and annotation.</title>
        <authorList>
            <consortium name="The Broad Institute Genomics Platform"/>
            <consortium name="The Broad Institute Genome Sequencing Center for Infectious Disease"/>
            <person name="Wu L."/>
            <person name="Ma J."/>
        </authorList>
    </citation>
    <scope>NUCLEOTIDE SEQUENCE [LARGE SCALE GENOMIC DNA]</scope>
    <source>
        <strain evidence="10 11">JCM 15933</strain>
    </source>
</reference>
<gene>
    <name evidence="10" type="ORF">GCM10009827_084330</name>
</gene>
<dbReference type="Gene3D" id="3.30.200.20">
    <property type="entry name" value="Phosphorylase Kinase, domain 1"/>
    <property type="match status" value="1"/>
</dbReference>
<dbReference type="SUPFAM" id="SSF56112">
    <property type="entry name" value="Protein kinase-like (PK-like)"/>
    <property type="match status" value="1"/>
</dbReference>
<feature type="compositionally biased region" description="Low complexity" evidence="8">
    <location>
        <begin position="352"/>
        <end position="376"/>
    </location>
</feature>
<sequence length="503" mass="51809">MVGRLLNGRYELRSVIGRGGMADVWLAFDGRLDRPVAVKMLHDQGGADPSIPERFEREAHTAARLSHPSIVAVYDVGVDGVTPYLVMELVQGHSLADELARGPLDPRRAVRIAEQVCDALTAAHDAGVVHRDVKPANILIGDEGRVKVCDFGIARITDRAQAALTAPATVVGTSSYMAPEQVLGEPVDARTDLYALGCVLYAMLTGRPPFTEGSPVQIAWQQIHQEAVPVAVLRPGLPPRLAGLVGALLAKRATDRPASAAQVRAALSGAAGGTGTAVLARTAGTAVLRGEAPIRGRAPVRPATQNLPALGEPPEPTARRRGRSTGIAMTALGAAAVAVFALGVLPDRSGHPAAAPTTPAETTRSLPSADISSAAPSDPPTDTPSPTPTATLSDTPSAPTNDPVEASLAAARAAVQAQTGGGGLDRDTARELNRRFDNLAGQLARGNNDLAAMELAGLRARLNELHRDGTLTDTGYAAVLTPADQLGANLPSPASAGPPSPSA</sequence>
<dbReference type="PROSITE" id="PS00108">
    <property type="entry name" value="PROTEIN_KINASE_ST"/>
    <property type="match status" value="1"/>
</dbReference>
<evidence type="ECO:0000313" key="11">
    <source>
        <dbReference type="Proteomes" id="UP001501470"/>
    </source>
</evidence>
<feature type="compositionally biased region" description="Pro residues" evidence="8">
    <location>
        <begin position="377"/>
        <end position="387"/>
    </location>
</feature>
<dbReference type="Pfam" id="PF00069">
    <property type="entry name" value="Pkinase"/>
    <property type="match status" value="1"/>
</dbReference>